<dbReference type="EMBL" id="HBGD01007325">
    <property type="protein sequence ID" value="CAD9082873.1"/>
    <property type="molecule type" value="Transcribed_RNA"/>
</dbReference>
<evidence type="ECO:0000256" key="1">
    <source>
        <dbReference type="SAM" id="Phobius"/>
    </source>
</evidence>
<gene>
    <name evidence="2" type="ORF">PCOS0759_LOCUS6113</name>
</gene>
<organism evidence="2">
    <name type="scientific">Percolomonas cosmopolitus</name>
    <dbReference type="NCBI Taxonomy" id="63605"/>
    <lineage>
        <taxon>Eukaryota</taxon>
        <taxon>Discoba</taxon>
        <taxon>Heterolobosea</taxon>
        <taxon>Tetramitia</taxon>
        <taxon>Eutetramitia</taxon>
        <taxon>Percolomonadidae</taxon>
        <taxon>Percolomonas</taxon>
    </lineage>
</organism>
<feature type="transmembrane region" description="Helical" evidence="1">
    <location>
        <begin position="86"/>
        <end position="109"/>
    </location>
</feature>
<keyword evidence="1" id="KW-1133">Transmembrane helix</keyword>
<keyword evidence="1" id="KW-0812">Transmembrane</keyword>
<dbReference type="AlphaFoldDB" id="A0A7S1PI55"/>
<proteinExistence type="predicted"/>
<protein>
    <submittedName>
        <fullName evidence="2">Uncharacterized protein</fullName>
    </submittedName>
</protein>
<accession>A0A7S1PI55</accession>
<sequence>MLSTSTRYIRLLVLSAIPVTLNSKQSQSLILPSQKNSPAPRKFAGYNRLKRSVLVRSYKGIYGKVFLCLELSFMLYAWIFNSFGTILSLFGLGFFFSPIFNVSFLRTVFLQRKGSICREASKRLGENERAYVVLFESGDEIVVQWKDTGDVAHLSRKLGVWRIQSLLTNVKDIEQRFWQDEDFRVRERVLHGDIDAAEVYDATREEFERSQQSV</sequence>
<feature type="transmembrane region" description="Helical" evidence="1">
    <location>
        <begin position="61"/>
        <end position="80"/>
    </location>
</feature>
<name>A0A7S1PI55_9EUKA</name>
<keyword evidence="1" id="KW-0472">Membrane</keyword>
<evidence type="ECO:0000313" key="2">
    <source>
        <dbReference type="EMBL" id="CAD9082873.1"/>
    </source>
</evidence>
<reference evidence="2" key="1">
    <citation type="submission" date="2021-01" db="EMBL/GenBank/DDBJ databases">
        <authorList>
            <person name="Corre E."/>
            <person name="Pelletier E."/>
            <person name="Niang G."/>
            <person name="Scheremetjew M."/>
            <person name="Finn R."/>
            <person name="Kale V."/>
            <person name="Holt S."/>
            <person name="Cochrane G."/>
            <person name="Meng A."/>
            <person name="Brown T."/>
            <person name="Cohen L."/>
        </authorList>
    </citation>
    <scope>NUCLEOTIDE SEQUENCE</scope>
    <source>
        <strain evidence="2">WS</strain>
    </source>
</reference>